<dbReference type="CDD" id="cd19067">
    <property type="entry name" value="PfuEndoQ-like"/>
    <property type="match status" value="1"/>
</dbReference>
<keyword evidence="2" id="KW-0378">Hydrolase</keyword>
<dbReference type="RefSeq" id="WP_183349076.1">
    <property type="nucleotide sequence ID" value="NZ_BLXY01000007.1"/>
</dbReference>
<organism evidence="1 3">
    <name type="scientific">Geomonas paludis</name>
    <dbReference type="NCBI Taxonomy" id="2740185"/>
    <lineage>
        <taxon>Bacteria</taxon>
        <taxon>Pseudomonadati</taxon>
        <taxon>Thermodesulfobacteriota</taxon>
        <taxon>Desulfuromonadia</taxon>
        <taxon>Geobacterales</taxon>
        <taxon>Geobacteraceae</taxon>
        <taxon>Geomonas</taxon>
    </lineage>
</organism>
<evidence type="ECO:0000313" key="1">
    <source>
        <dbReference type="EMBL" id="GFO65220.1"/>
    </source>
</evidence>
<reference evidence="1" key="2">
    <citation type="journal article" date="2021" name="Int. J. Syst. Evol. Microbiol.">
        <title>Geomonas silvestris sp. nov., Geomonas paludis sp. nov. and Geomonas limicola sp. nov., isolated from terrestrial environments, and emended description of the genus Geomonas.</title>
        <authorList>
            <person name="Itoh H."/>
            <person name="Xu Z."/>
            <person name="Masuda Y."/>
            <person name="Ushijima N."/>
            <person name="Hayakawa C."/>
            <person name="Shiratori Y."/>
            <person name="Senoo K."/>
        </authorList>
    </citation>
    <scope>NUCLEOTIDE SEQUENCE</scope>
    <source>
        <strain evidence="1">Red736</strain>
    </source>
</reference>
<gene>
    <name evidence="1" type="ORF">GMPD_31390</name>
    <name evidence="2" type="ORF">M1B72_06345</name>
</gene>
<dbReference type="EMBL" id="BLXY01000007">
    <property type="protein sequence ID" value="GFO65220.1"/>
    <property type="molecule type" value="Genomic_DNA"/>
</dbReference>
<evidence type="ECO:0000313" key="3">
    <source>
        <dbReference type="Proteomes" id="UP000568888"/>
    </source>
</evidence>
<protein>
    <submittedName>
        <fullName evidence="2">Endonuclease Q family protein</fullName>
    </submittedName>
    <submittedName>
        <fullName evidence="1">Helicase UvrD</fullName>
    </submittedName>
</protein>
<keyword evidence="1" id="KW-0347">Helicase</keyword>
<dbReference type="Pfam" id="PF13263">
    <property type="entry name" value="PHP_C"/>
    <property type="match status" value="1"/>
</dbReference>
<dbReference type="GO" id="GO:0004386">
    <property type="term" value="F:helicase activity"/>
    <property type="evidence" value="ECO:0007669"/>
    <property type="project" value="UniProtKB-KW"/>
</dbReference>
<dbReference type="GO" id="GO:0004519">
    <property type="term" value="F:endonuclease activity"/>
    <property type="evidence" value="ECO:0007669"/>
    <property type="project" value="UniProtKB-KW"/>
</dbReference>
<keyword evidence="4" id="KW-1185">Reference proteome</keyword>
<reference evidence="2" key="3">
    <citation type="submission" date="2022-04" db="EMBL/GenBank/DDBJ databases">
        <authorList>
            <person name="Liu G."/>
        </authorList>
    </citation>
    <scope>NUCLEOTIDE SEQUENCE</scope>
    <source>
        <strain evidence="2">RG22</strain>
    </source>
</reference>
<dbReference type="PANTHER" id="PTHR40084">
    <property type="entry name" value="PHOSPHOHYDROLASE, PHP FAMILY"/>
    <property type="match status" value="1"/>
</dbReference>
<dbReference type="EMBL" id="CP096574">
    <property type="protein sequence ID" value="UPU37320.1"/>
    <property type="molecule type" value="Genomic_DNA"/>
</dbReference>
<dbReference type="PANTHER" id="PTHR40084:SF1">
    <property type="entry name" value="PHOSPHOTRANSFERASE"/>
    <property type="match status" value="1"/>
</dbReference>
<evidence type="ECO:0000313" key="4">
    <source>
        <dbReference type="Proteomes" id="UP000831485"/>
    </source>
</evidence>
<dbReference type="SUPFAM" id="SSF89550">
    <property type="entry name" value="PHP domain-like"/>
    <property type="match status" value="1"/>
</dbReference>
<keyword evidence="2" id="KW-0540">Nuclease</keyword>
<reference evidence="3" key="1">
    <citation type="submission" date="2020-06" db="EMBL/GenBank/DDBJ databases">
        <title>Draft genomic sequecing of Geomonas sp. Red736.</title>
        <authorList>
            <person name="Itoh H."/>
            <person name="Xu Z.X."/>
            <person name="Ushijima N."/>
            <person name="Masuda Y."/>
            <person name="Shiratori Y."/>
            <person name="Senoo K."/>
        </authorList>
    </citation>
    <scope>NUCLEOTIDE SEQUENCE [LARGE SCALE GENOMIC DNA]</scope>
    <source>
        <strain evidence="3">Red736</strain>
    </source>
</reference>
<keyword evidence="2" id="KW-0255">Endonuclease</keyword>
<dbReference type="Gene3D" id="3.20.20.140">
    <property type="entry name" value="Metal-dependent hydrolases"/>
    <property type="match status" value="1"/>
</dbReference>
<evidence type="ECO:0000313" key="2">
    <source>
        <dbReference type="EMBL" id="UPU37320.1"/>
    </source>
</evidence>
<dbReference type="AlphaFoldDB" id="A0A6V8MYR1"/>
<sequence>MRFTADLHIHSRFSRATSRDLDLPQLWRWAQLKGIRVVGTGDCTHPGWLEELEQELVPAEAGLWRLRREPLPDQVPQSCRAPVSFLISGEISCIYRKGGRTRKVHCLVLLPDFAAAHRLNLQLSRIGTLASDGRPILKLDAKDLLAMVLAASPRALLIPAHAWTPHFSIFGACSGFESLQECFDELAPEVHAIETGLSSDPAMNWRLSVLDGITLVSNSDAHSASKLGREATVFDTDLSYDGIFQAVATGKGVAGTIEFFPEQGKYHADGHRCCGVRLSPEQTIAHDYRCPACGGKLTVGVLHRVELLADRAAGVKPAQAPPFWSVIPLIDLIGGALRVGCASKKAEALYFQLLGGLGNEFHILLEAPLNEIAARSTATLAAGIGRMRAGEVEIEAGYDGRFGTVSVSAPGEDAT</sequence>
<keyword evidence="1" id="KW-0067">ATP-binding</keyword>
<proteinExistence type="predicted"/>
<keyword evidence="1" id="KW-0547">Nucleotide-binding</keyword>
<name>A0A6V8MYR1_9BACT</name>
<accession>A0A6V8MYR1</accession>
<dbReference type="Proteomes" id="UP000831485">
    <property type="component" value="Chromosome"/>
</dbReference>
<dbReference type="InterPro" id="IPR016195">
    <property type="entry name" value="Pol/histidinol_Pase-like"/>
</dbReference>
<dbReference type="Proteomes" id="UP000568888">
    <property type="component" value="Unassembled WGS sequence"/>
</dbReference>